<dbReference type="InterPro" id="IPR001962">
    <property type="entry name" value="Asn_synthase"/>
</dbReference>
<evidence type="ECO:0000256" key="1">
    <source>
        <dbReference type="ARBA" id="ARBA00005187"/>
    </source>
</evidence>
<sequence length="621" mass="72016">MCGIAGIVDTNPGSISLDRLKKMTDIIDHRGPDGEGLWISPSNQVALGHRRLSIIDLSDSGKQPMHYLSRYTVIFNGEIYNYIEIKESLIKRGYKFHSSSDTEVLLALYDAEKENCLNLLDGMFSFAIWDQKENALFFARDRFGEKPFHYAYKKGAYFVFGSEMKELWAYGIEKVVNYGMLYRYLTNNELLNQQNLAETFYEGIFRLEAAHYGRLHLPDLDLKITRYWNLDIRQPDTTISAASAQARFRELFTTSVKRRLRSDVPVGSSLSGGLDSSLVVCVIDELNKGQEIRQNTFSARFPGFKKDEGNFMQMVIDKTNVSPHFTFPNENDLIKNLQQLIWHQEEPFGSASIFVQYEVMKLAKENNVTVLLDGQGADEILAGYHIYYYAYFRELRKKSKQAYNQQLGYYQQLQENGPMNAVQYKPGLKSWMREVLPDGIIRKMKEQQLKQANKKAQFLNKDFFDANFKSNAYSQQVVFDSLNHALYESTMGSGLQELLRYADRNSMAHSREVRLPFLSHELVEFLFTLPAQFKINNGWTKFIMRETFNDLLPTEITWRKDKIGYEPPQNNWMENKQLQEMIRSYEEKLVQERILDANCISAKGGHFANRNWQILMSGSLL</sequence>
<dbReference type="CDD" id="cd00712">
    <property type="entry name" value="AsnB"/>
    <property type="match status" value="1"/>
</dbReference>
<evidence type="ECO:0000256" key="5">
    <source>
        <dbReference type="ARBA" id="ARBA00022840"/>
    </source>
</evidence>
<keyword evidence="5 9" id="KW-0067">ATP-binding</keyword>
<evidence type="ECO:0000256" key="9">
    <source>
        <dbReference type="PIRSR" id="PIRSR001589-2"/>
    </source>
</evidence>
<comment type="similarity">
    <text evidence="2">Belongs to the asparagine synthetase family.</text>
</comment>
<comment type="caution">
    <text evidence="11">The sequence shown here is derived from an EMBL/GenBank/DDBJ whole genome shotgun (WGS) entry which is preliminary data.</text>
</comment>
<reference evidence="11 12" key="1">
    <citation type="submission" date="2019-06" db="EMBL/GenBank/DDBJ databases">
        <title>Sorghum-associated microbial communities from plants grown in Nebraska, USA.</title>
        <authorList>
            <person name="Schachtman D."/>
        </authorList>
    </citation>
    <scope>NUCLEOTIDE SEQUENCE [LARGE SCALE GENOMIC DNA]</scope>
    <source>
        <strain evidence="11 12">1209</strain>
    </source>
</reference>
<dbReference type="InterPro" id="IPR051786">
    <property type="entry name" value="ASN_synthetase/amidase"/>
</dbReference>
<dbReference type="EMBL" id="VIWO01000001">
    <property type="protein sequence ID" value="TWF44336.1"/>
    <property type="molecule type" value="Genomic_DNA"/>
</dbReference>
<dbReference type="Gene3D" id="3.40.50.620">
    <property type="entry name" value="HUPs"/>
    <property type="match status" value="1"/>
</dbReference>
<dbReference type="InterPro" id="IPR029055">
    <property type="entry name" value="Ntn_hydrolases_N"/>
</dbReference>
<proteinExistence type="inferred from homology"/>
<evidence type="ECO:0000256" key="3">
    <source>
        <dbReference type="ARBA" id="ARBA00012737"/>
    </source>
</evidence>
<dbReference type="PANTHER" id="PTHR43284:SF1">
    <property type="entry name" value="ASPARAGINE SYNTHETASE"/>
    <property type="match status" value="1"/>
</dbReference>
<organism evidence="11 12">
    <name type="scientific">Chitinophaga polysaccharea</name>
    <dbReference type="NCBI Taxonomy" id="1293035"/>
    <lineage>
        <taxon>Bacteria</taxon>
        <taxon>Pseudomonadati</taxon>
        <taxon>Bacteroidota</taxon>
        <taxon>Chitinophagia</taxon>
        <taxon>Chitinophagales</taxon>
        <taxon>Chitinophagaceae</taxon>
        <taxon>Chitinophaga</taxon>
    </lineage>
</organism>
<dbReference type="PROSITE" id="PS51278">
    <property type="entry name" value="GATASE_TYPE_2"/>
    <property type="match status" value="1"/>
</dbReference>
<dbReference type="Gene3D" id="3.60.20.10">
    <property type="entry name" value="Glutamine Phosphoribosylpyrophosphate, subunit 1, domain 1"/>
    <property type="match status" value="1"/>
</dbReference>
<evidence type="ECO:0000256" key="7">
    <source>
        <dbReference type="ARBA" id="ARBA00048741"/>
    </source>
</evidence>
<dbReference type="GO" id="GO:0006529">
    <property type="term" value="P:asparagine biosynthetic process"/>
    <property type="evidence" value="ECO:0007669"/>
    <property type="project" value="UniProtKB-KW"/>
</dbReference>
<evidence type="ECO:0000256" key="4">
    <source>
        <dbReference type="ARBA" id="ARBA00022741"/>
    </source>
</evidence>
<keyword evidence="6 8" id="KW-0315">Glutamine amidotransferase</keyword>
<dbReference type="InterPro" id="IPR006426">
    <property type="entry name" value="Asn_synth_AEB"/>
</dbReference>
<feature type="domain" description="Glutamine amidotransferase type-2" evidence="10">
    <location>
        <begin position="2"/>
        <end position="196"/>
    </location>
</feature>
<dbReference type="GO" id="GO:0005524">
    <property type="term" value="F:ATP binding"/>
    <property type="evidence" value="ECO:0007669"/>
    <property type="project" value="UniProtKB-KW"/>
</dbReference>
<keyword evidence="8" id="KW-0061">Asparagine biosynthesis</keyword>
<feature type="binding site" evidence="9">
    <location>
        <position position="101"/>
    </location>
    <ligand>
        <name>L-glutamine</name>
        <dbReference type="ChEBI" id="CHEBI:58359"/>
    </ligand>
</feature>
<dbReference type="CDD" id="cd01991">
    <property type="entry name" value="Asn_synthase_B_C"/>
    <property type="match status" value="1"/>
</dbReference>
<dbReference type="InterPro" id="IPR033738">
    <property type="entry name" value="AsnB_N"/>
</dbReference>
<dbReference type="InterPro" id="IPR014729">
    <property type="entry name" value="Rossmann-like_a/b/a_fold"/>
</dbReference>
<dbReference type="EC" id="6.3.5.4" evidence="3"/>
<keyword evidence="8" id="KW-0028">Amino-acid biosynthesis</keyword>
<dbReference type="OrthoDB" id="9763290at2"/>
<evidence type="ECO:0000256" key="6">
    <source>
        <dbReference type="ARBA" id="ARBA00022962"/>
    </source>
</evidence>
<dbReference type="RefSeq" id="WP_145661029.1">
    <property type="nucleotide sequence ID" value="NZ_VIWO01000001.1"/>
</dbReference>
<dbReference type="SUPFAM" id="SSF52402">
    <property type="entry name" value="Adenine nucleotide alpha hydrolases-like"/>
    <property type="match status" value="1"/>
</dbReference>
<gene>
    <name evidence="11" type="ORF">FHW36_101256</name>
</gene>
<dbReference type="InterPro" id="IPR017932">
    <property type="entry name" value="GATase_2_dom"/>
</dbReference>
<dbReference type="Proteomes" id="UP000320811">
    <property type="component" value="Unassembled WGS sequence"/>
</dbReference>
<evidence type="ECO:0000259" key="10">
    <source>
        <dbReference type="PROSITE" id="PS51278"/>
    </source>
</evidence>
<evidence type="ECO:0000256" key="2">
    <source>
        <dbReference type="ARBA" id="ARBA00005752"/>
    </source>
</evidence>
<comment type="catalytic activity">
    <reaction evidence="7">
        <text>L-aspartate + L-glutamine + ATP + H2O = L-asparagine + L-glutamate + AMP + diphosphate + H(+)</text>
        <dbReference type="Rhea" id="RHEA:12228"/>
        <dbReference type="ChEBI" id="CHEBI:15377"/>
        <dbReference type="ChEBI" id="CHEBI:15378"/>
        <dbReference type="ChEBI" id="CHEBI:29985"/>
        <dbReference type="ChEBI" id="CHEBI:29991"/>
        <dbReference type="ChEBI" id="CHEBI:30616"/>
        <dbReference type="ChEBI" id="CHEBI:33019"/>
        <dbReference type="ChEBI" id="CHEBI:58048"/>
        <dbReference type="ChEBI" id="CHEBI:58359"/>
        <dbReference type="ChEBI" id="CHEBI:456215"/>
        <dbReference type="EC" id="6.3.5.4"/>
    </reaction>
</comment>
<dbReference type="GO" id="GO:0004066">
    <property type="term" value="F:asparagine synthase (glutamine-hydrolyzing) activity"/>
    <property type="evidence" value="ECO:0007669"/>
    <property type="project" value="UniProtKB-EC"/>
</dbReference>
<dbReference type="SUPFAM" id="SSF56235">
    <property type="entry name" value="N-terminal nucleophile aminohydrolases (Ntn hydrolases)"/>
    <property type="match status" value="1"/>
</dbReference>
<dbReference type="PANTHER" id="PTHR43284">
    <property type="entry name" value="ASPARAGINE SYNTHETASE (GLUTAMINE-HYDROLYZING)"/>
    <property type="match status" value="1"/>
</dbReference>
<dbReference type="PIRSF" id="PIRSF001589">
    <property type="entry name" value="Asn_synthetase_glu-h"/>
    <property type="match status" value="1"/>
</dbReference>
<evidence type="ECO:0000313" key="11">
    <source>
        <dbReference type="EMBL" id="TWF44336.1"/>
    </source>
</evidence>
<dbReference type="Pfam" id="PF00733">
    <property type="entry name" value="Asn_synthase"/>
    <property type="match status" value="1"/>
</dbReference>
<keyword evidence="4 9" id="KW-0547">Nucleotide-binding</keyword>
<comment type="pathway">
    <text evidence="1">Amino-acid biosynthesis; L-asparagine biosynthesis; L-asparagine from L-aspartate (L-Gln route): step 1/1.</text>
</comment>
<evidence type="ECO:0000256" key="8">
    <source>
        <dbReference type="PIRSR" id="PIRSR001589-1"/>
    </source>
</evidence>
<feature type="active site" description="For GATase activity" evidence="8">
    <location>
        <position position="2"/>
    </location>
</feature>
<accession>A0A561Q1S8</accession>
<evidence type="ECO:0000313" key="12">
    <source>
        <dbReference type="Proteomes" id="UP000320811"/>
    </source>
</evidence>
<dbReference type="AlphaFoldDB" id="A0A561Q1S8"/>
<keyword evidence="12" id="KW-1185">Reference proteome</keyword>
<dbReference type="Pfam" id="PF13537">
    <property type="entry name" value="GATase_7"/>
    <property type="match status" value="1"/>
</dbReference>
<dbReference type="NCBIfam" id="TIGR01536">
    <property type="entry name" value="asn_synth_AEB"/>
    <property type="match status" value="1"/>
</dbReference>
<protein>
    <recommendedName>
        <fullName evidence="3">asparagine synthase (glutamine-hydrolyzing)</fullName>
        <ecNumber evidence="3">6.3.5.4</ecNumber>
    </recommendedName>
</protein>
<name>A0A561Q1S8_9BACT</name>
<dbReference type="GO" id="GO:0005829">
    <property type="term" value="C:cytosol"/>
    <property type="evidence" value="ECO:0007669"/>
    <property type="project" value="TreeGrafter"/>
</dbReference>